<dbReference type="RefSeq" id="XP_013381407.1">
    <property type="nucleotide sequence ID" value="XM_013525953.1"/>
</dbReference>
<evidence type="ECO:0000313" key="9">
    <source>
        <dbReference type="RefSeq" id="XP_013381408.1"/>
    </source>
</evidence>
<dbReference type="GO" id="GO:0061668">
    <property type="term" value="P:mitochondrial ribosome assembly"/>
    <property type="evidence" value="ECO:0007669"/>
    <property type="project" value="TreeGrafter"/>
</dbReference>
<evidence type="ECO:0000256" key="5">
    <source>
        <dbReference type="ARBA" id="ARBA00023136"/>
    </source>
</evidence>
<proteinExistence type="inferred from homology"/>
<evidence type="ECO:0000313" key="7">
    <source>
        <dbReference type="Proteomes" id="UP000085678"/>
    </source>
</evidence>
<dbReference type="Pfam" id="PF04117">
    <property type="entry name" value="Mpv17_PMP22"/>
    <property type="match status" value="1"/>
</dbReference>
<dbReference type="RefSeq" id="XP_013381408.1">
    <property type="nucleotide sequence ID" value="XM_013525954.1"/>
</dbReference>
<organism evidence="7 8">
    <name type="scientific">Lingula anatina</name>
    <name type="common">Brachiopod</name>
    <name type="synonym">Lingula unguis</name>
    <dbReference type="NCBI Taxonomy" id="7574"/>
    <lineage>
        <taxon>Eukaryota</taxon>
        <taxon>Metazoa</taxon>
        <taxon>Spiralia</taxon>
        <taxon>Lophotrochozoa</taxon>
        <taxon>Brachiopoda</taxon>
        <taxon>Linguliformea</taxon>
        <taxon>Lingulata</taxon>
        <taxon>Lingulida</taxon>
        <taxon>Linguloidea</taxon>
        <taxon>Lingulidae</taxon>
        <taxon>Lingula</taxon>
    </lineage>
</organism>
<dbReference type="GO" id="GO:0016020">
    <property type="term" value="C:membrane"/>
    <property type="evidence" value="ECO:0007669"/>
    <property type="project" value="UniProtKB-SubCell"/>
</dbReference>
<dbReference type="PANTHER" id="PTHR11266:SF123">
    <property type="entry name" value="MPV17-LIKE PROTEIN"/>
    <property type="match status" value="1"/>
</dbReference>
<dbReference type="RefSeq" id="XP_013381409.1">
    <property type="nucleotide sequence ID" value="XM_013525955.1"/>
</dbReference>
<evidence type="ECO:0000256" key="1">
    <source>
        <dbReference type="ARBA" id="ARBA00004141"/>
    </source>
</evidence>
<gene>
    <name evidence="8 9 10" type="primary">LOC106152401</name>
</gene>
<reference evidence="8 9" key="1">
    <citation type="submission" date="2025-04" db="UniProtKB">
        <authorList>
            <consortium name="RefSeq"/>
        </authorList>
    </citation>
    <scope>IDENTIFICATION</scope>
    <source>
        <tissue evidence="8 9">Gonads</tissue>
    </source>
</reference>
<sequence length="180" mass="21251">MSRVRNFISGLWRRYPVLKSMLSYGTIYAAADINDQLIIDHKKREYHGTVTLRRSLAGFLFIGPLVFTWLRIADRIFLPNRSSLYILRRVFVEQLVFAPVAISAFYSSNNLLEGRSFEESWKELRDKFWTSFKAGCVYFPMVQFINYKYISASRRILFLSSATFLWSTFMCYMKNLPVQE</sequence>
<keyword evidence="4 6" id="KW-1133">Transmembrane helix</keyword>
<name>A0A1S3H5Z8_LINAN</name>
<comment type="subcellular location">
    <subcellularLocation>
        <location evidence="1">Membrane</location>
        <topology evidence="1">Multi-pass membrane protein</topology>
    </subcellularLocation>
</comment>
<dbReference type="OMA" id="VFWSTMQ"/>
<evidence type="ECO:0000313" key="10">
    <source>
        <dbReference type="RefSeq" id="XP_013381409.1"/>
    </source>
</evidence>
<evidence type="ECO:0000256" key="3">
    <source>
        <dbReference type="ARBA" id="ARBA00022692"/>
    </source>
</evidence>
<evidence type="ECO:0000313" key="8">
    <source>
        <dbReference type="RefSeq" id="XP_013381407.1"/>
    </source>
</evidence>
<dbReference type="KEGG" id="lak:106152401"/>
<dbReference type="GO" id="GO:0005739">
    <property type="term" value="C:mitochondrion"/>
    <property type="evidence" value="ECO:0007669"/>
    <property type="project" value="TreeGrafter"/>
</dbReference>
<feature type="transmembrane region" description="Helical" evidence="6">
    <location>
        <begin position="51"/>
        <end position="70"/>
    </location>
</feature>
<dbReference type="Proteomes" id="UP000085678">
    <property type="component" value="Unplaced"/>
</dbReference>
<dbReference type="PANTHER" id="PTHR11266">
    <property type="entry name" value="PEROXISOMAL MEMBRANE PROTEIN 2, PXMP2 MPV17"/>
    <property type="match status" value="1"/>
</dbReference>
<comment type="similarity">
    <text evidence="2 6">Belongs to the peroxisomal membrane protein PXMP2/4 family.</text>
</comment>
<evidence type="ECO:0000256" key="2">
    <source>
        <dbReference type="ARBA" id="ARBA00006824"/>
    </source>
</evidence>
<protein>
    <submittedName>
        <fullName evidence="8 9">Mpv17-like protein</fullName>
    </submittedName>
</protein>
<accession>A0A1S3H5Z8</accession>
<dbReference type="STRING" id="7574.A0A1S3H5Z8"/>
<evidence type="ECO:0000256" key="6">
    <source>
        <dbReference type="RuleBase" id="RU363053"/>
    </source>
</evidence>
<keyword evidence="5 6" id="KW-0472">Membrane</keyword>
<keyword evidence="7" id="KW-1185">Reference proteome</keyword>
<comment type="caution">
    <text evidence="6">Lacks conserved residue(s) required for the propagation of feature annotation.</text>
</comment>
<dbReference type="OrthoDB" id="430207at2759"/>
<dbReference type="AlphaFoldDB" id="A0A1S3H5Z8"/>
<keyword evidence="3 6" id="KW-0812">Transmembrane</keyword>
<dbReference type="GeneID" id="106152401"/>
<dbReference type="InterPro" id="IPR007248">
    <property type="entry name" value="Mpv17_PMP22"/>
</dbReference>
<evidence type="ECO:0000256" key="4">
    <source>
        <dbReference type="ARBA" id="ARBA00022989"/>
    </source>
</evidence>